<dbReference type="PANTHER" id="PTHR35205:SF1">
    <property type="entry name" value="ZU5 DOMAIN-CONTAINING PROTEIN"/>
    <property type="match status" value="1"/>
</dbReference>
<dbReference type="InterPro" id="IPR011990">
    <property type="entry name" value="TPR-like_helical_dom_sf"/>
</dbReference>
<dbReference type="Proteomes" id="UP000593566">
    <property type="component" value="Unassembled WGS sequence"/>
</dbReference>
<proteinExistence type="predicted"/>
<dbReference type="InterPro" id="IPR056125">
    <property type="entry name" value="DUF7708"/>
</dbReference>
<feature type="domain" description="DUF7708" evidence="1">
    <location>
        <begin position="90"/>
        <end position="217"/>
    </location>
</feature>
<reference evidence="2 3" key="1">
    <citation type="journal article" date="2020" name="Genomics">
        <title>Complete, high-quality genomes from long-read metagenomic sequencing of two wolf lichen thalli reveals enigmatic genome architecture.</title>
        <authorList>
            <person name="McKenzie S.K."/>
            <person name="Walston R.F."/>
            <person name="Allen J.L."/>
        </authorList>
    </citation>
    <scope>NUCLEOTIDE SEQUENCE [LARGE SCALE GENOMIC DNA]</scope>
    <source>
        <strain evidence="2">WasteWater1</strain>
    </source>
</reference>
<comment type="caution">
    <text evidence="2">The sequence shown here is derived from an EMBL/GenBank/DDBJ whole genome shotgun (WGS) entry which is preliminary data.</text>
</comment>
<evidence type="ECO:0000313" key="3">
    <source>
        <dbReference type="Proteomes" id="UP000593566"/>
    </source>
</evidence>
<dbReference type="AlphaFoldDB" id="A0A8H6FIF8"/>
<dbReference type="InterPro" id="IPR027417">
    <property type="entry name" value="P-loop_NTPase"/>
</dbReference>
<dbReference type="Gene3D" id="3.40.50.300">
    <property type="entry name" value="P-loop containing nucleotide triphosphate hydrolases"/>
    <property type="match status" value="1"/>
</dbReference>
<dbReference type="RefSeq" id="XP_037156743.1">
    <property type="nucleotide sequence ID" value="XM_037298108.1"/>
</dbReference>
<accession>A0A8H6FIF8</accession>
<dbReference type="GeneID" id="59335615"/>
<dbReference type="GO" id="GO:0043531">
    <property type="term" value="F:ADP binding"/>
    <property type="evidence" value="ECO:0007669"/>
    <property type="project" value="InterPro"/>
</dbReference>
<dbReference type="PANTHER" id="PTHR35205">
    <property type="entry name" value="NB-ARC AND TPR DOMAIN PROTEIN"/>
    <property type="match status" value="1"/>
</dbReference>
<evidence type="ECO:0000259" key="1">
    <source>
        <dbReference type="Pfam" id="PF24809"/>
    </source>
</evidence>
<organism evidence="2 3">
    <name type="scientific">Letharia lupina</name>
    <dbReference type="NCBI Taxonomy" id="560253"/>
    <lineage>
        <taxon>Eukaryota</taxon>
        <taxon>Fungi</taxon>
        <taxon>Dikarya</taxon>
        <taxon>Ascomycota</taxon>
        <taxon>Pezizomycotina</taxon>
        <taxon>Lecanoromycetes</taxon>
        <taxon>OSLEUM clade</taxon>
        <taxon>Lecanoromycetidae</taxon>
        <taxon>Lecanorales</taxon>
        <taxon>Lecanorineae</taxon>
        <taxon>Parmeliaceae</taxon>
        <taxon>Letharia</taxon>
    </lineage>
</organism>
<protein>
    <recommendedName>
        <fullName evidence="1">DUF7708 domain-containing protein</fullName>
    </recommendedName>
</protein>
<dbReference type="EMBL" id="JACCJB010000003">
    <property type="protein sequence ID" value="KAF6229101.1"/>
    <property type="molecule type" value="Genomic_DNA"/>
</dbReference>
<dbReference type="SUPFAM" id="SSF48452">
    <property type="entry name" value="TPR-like"/>
    <property type="match status" value="1"/>
</dbReference>
<dbReference type="Pfam" id="PF24809">
    <property type="entry name" value="DUF7708"/>
    <property type="match status" value="1"/>
</dbReference>
<dbReference type="Gene3D" id="1.25.40.10">
    <property type="entry name" value="Tetratricopeptide repeat domain"/>
    <property type="match status" value="2"/>
</dbReference>
<dbReference type="Pfam" id="PF13374">
    <property type="entry name" value="TPR_10"/>
    <property type="match status" value="2"/>
</dbReference>
<dbReference type="SUPFAM" id="SSF52540">
    <property type="entry name" value="P-loop containing nucleoside triphosphate hydrolases"/>
    <property type="match status" value="1"/>
</dbReference>
<dbReference type="SMART" id="SM00028">
    <property type="entry name" value="TPR"/>
    <property type="match status" value="3"/>
</dbReference>
<dbReference type="InterPro" id="IPR019734">
    <property type="entry name" value="TPR_rpt"/>
</dbReference>
<keyword evidence="3" id="KW-1185">Reference proteome</keyword>
<evidence type="ECO:0000313" key="2">
    <source>
        <dbReference type="EMBL" id="KAF6229101.1"/>
    </source>
</evidence>
<sequence>MGDEASAATHLVKSIKRRGSSTASTSSVWHDAMTLYIQQLPDKDQQSIISTKDDSALTAQSIETLIAPLIAKHEHGSMMKLLMKFGSTLQHIRSFATVVDVAVQSHPNVACLIWGGVRLILEISSRTLELLVEISELFERLSTYLPLFEMWASLFPRADYKELSECLTETYLEYISVLVKMIKFLRGSGMGNMIRTAFSPSFQHQFKRSEVKIENITKVLVLQVQTAGIRSSMLRDQNISKLLSGIAGGVSDLPTVRLPVRFPQVMPRNDRYYERGSVMDQMVTLLAGQGSRLSSVALHGFVGCGKSSIATEYVHRNLGLYEAIMCFDAGDRVKLERQVVQLARHLGFAAPGEDASTRRRFVMDWLSTTDLKWLIVFDNADDRATLRAFWPTATHGAVIVTSRDPLVQDEGLATNAIRIQAFDKSDGANFLLSFLERPDSAAAEDRAAANTITEHFSGWPMGLQITAAFMRSKRLTPTRFMRLHNEQKKQDQECSLLESSTRVASVWNMALSDIPSDALELLDYISLLDPGEIPVDFVDTPTSQFMDARAWLSSRSLIGYDESGNFISIDRYFQGVWLEKLMKVRSRYHAALERVIKSLLEAVPEPDLERPRDPGLWKVRDMYVSHVSHLERRSRAHLASFHVCPLLNLIVRCIHYFFEIGEYQRGFDRVETAESMIQQYGVTDPSILSVLSYVHGRLATETSQPGLSIRLFERALYHFRQLFALDEDRLLDSGKTYLSRLYSCLGNALTAANRFSEAEICHQLALSDAPKIDEPQSSTRIGSLYANLGSCLLWQGKYEQAEDLLRKALLRHDRGLECSLYALGNVYLRQGQLKSAFDLHWEVLESFSTTLGHSHHTVADSCHKIGSIYALCDFERRDLHQAEIFLRKALDIYRLMQGNGKHYVESSIARTEWKLAKIIQVGRSPLDADAALMEIRSLSYLEKIADSKGELPQDEDQIEQAFDNLVFFWSR</sequence>
<name>A0A8H6FIF8_9LECA</name>
<gene>
    <name evidence="2" type="ORF">HO133_007215</name>
</gene>